<protein>
    <submittedName>
        <fullName evidence="1">GxxExxY protein</fullName>
    </submittedName>
</protein>
<sequence>MNIAVQTPTDQLIRCFYKVYNALGYGFLERVYEKALILELQRSGFVCISQAPISVYYEQELVGEYFADILVNDEIILELKAVSTLTNEHEAQLINYLKATPIELGFLFNFGPKPEFKRKVFSNLNKNLF</sequence>
<dbReference type="Proteomes" id="UP000488299">
    <property type="component" value="Unassembled WGS sequence"/>
</dbReference>
<dbReference type="AlphaFoldDB" id="A0A7J5U4T9"/>
<dbReference type="InterPro" id="IPR026350">
    <property type="entry name" value="GxxExxY"/>
</dbReference>
<keyword evidence="2" id="KW-1185">Reference proteome</keyword>
<accession>A0A7J5U4T9</accession>
<dbReference type="EMBL" id="WELI01000001">
    <property type="protein sequence ID" value="KAB7732785.1"/>
    <property type="molecule type" value="Genomic_DNA"/>
</dbReference>
<dbReference type="RefSeq" id="WP_152122374.1">
    <property type="nucleotide sequence ID" value="NZ_WELI01000001.1"/>
</dbReference>
<dbReference type="Pfam" id="PF13366">
    <property type="entry name" value="PDDEXK_3"/>
    <property type="match status" value="1"/>
</dbReference>
<organism evidence="1 2">
    <name type="scientific">Rudanella paleaurantiibacter</name>
    <dbReference type="NCBI Taxonomy" id="2614655"/>
    <lineage>
        <taxon>Bacteria</taxon>
        <taxon>Pseudomonadati</taxon>
        <taxon>Bacteroidota</taxon>
        <taxon>Cytophagia</taxon>
        <taxon>Cytophagales</taxon>
        <taxon>Cytophagaceae</taxon>
        <taxon>Rudanella</taxon>
    </lineage>
</organism>
<evidence type="ECO:0000313" key="2">
    <source>
        <dbReference type="Proteomes" id="UP000488299"/>
    </source>
</evidence>
<evidence type="ECO:0000313" key="1">
    <source>
        <dbReference type="EMBL" id="KAB7732785.1"/>
    </source>
</evidence>
<comment type="caution">
    <text evidence="1">The sequence shown here is derived from an EMBL/GenBank/DDBJ whole genome shotgun (WGS) entry which is preliminary data.</text>
</comment>
<proteinExistence type="predicted"/>
<dbReference type="NCBIfam" id="TIGR04256">
    <property type="entry name" value="GxxExxY"/>
    <property type="match status" value="1"/>
</dbReference>
<reference evidence="1 2" key="1">
    <citation type="submission" date="2019-10" db="EMBL/GenBank/DDBJ databases">
        <title>Rudanella paleaurantiibacter sp. nov., isolated from sludge.</title>
        <authorList>
            <person name="Xu S.Q."/>
        </authorList>
    </citation>
    <scope>NUCLEOTIDE SEQUENCE [LARGE SCALE GENOMIC DNA]</scope>
    <source>
        <strain evidence="1 2">HX-22-17</strain>
    </source>
</reference>
<gene>
    <name evidence="1" type="ORF">F5984_02205</name>
</gene>
<name>A0A7J5U4T9_9BACT</name>